<reference evidence="2 3" key="1">
    <citation type="submission" date="2014-01" db="EMBL/GenBank/DDBJ databases">
        <title>Full genme sequencing of cellulolytic bacterium Gynuella sunshinyii YC6258T gen. nov., sp. nov.</title>
        <authorList>
            <person name="Khan H."/>
            <person name="Chung E.J."/>
            <person name="Chung Y.R."/>
        </authorList>
    </citation>
    <scope>NUCLEOTIDE SEQUENCE [LARGE SCALE GENOMIC DNA]</scope>
    <source>
        <strain evidence="2 3">YC6258</strain>
    </source>
</reference>
<feature type="transmembrane region" description="Helical" evidence="1">
    <location>
        <begin position="12"/>
        <end position="29"/>
    </location>
</feature>
<gene>
    <name evidence="2" type="ORF">YC6258_05662</name>
</gene>
<keyword evidence="1" id="KW-0472">Membrane</keyword>
<name>A0A0C5VEI3_9GAMM</name>
<dbReference type="KEGG" id="gsn:YC6258_05662"/>
<evidence type="ECO:0000313" key="3">
    <source>
        <dbReference type="Proteomes" id="UP000032266"/>
    </source>
</evidence>
<feature type="transmembrane region" description="Helical" evidence="1">
    <location>
        <begin position="57"/>
        <end position="78"/>
    </location>
</feature>
<dbReference type="STRING" id="1445510.YC6258_05662"/>
<dbReference type="InterPro" id="IPR005625">
    <property type="entry name" value="PepSY-ass_TM"/>
</dbReference>
<dbReference type="OrthoDB" id="9791166at2"/>
<dbReference type="AlphaFoldDB" id="A0A0C5VEI3"/>
<dbReference type="Pfam" id="PF03929">
    <property type="entry name" value="PepSY_TM"/>
    <property type="match status" value="1"/>
</dbReference>
<proteinExistence type="predicted"/>
<dbReference type="HOGENOM" id="CLU_2382092_0_0_6"/>
<evidence type="ECO:0000313" key="2">
    <source>
        <dbReference type="EMBL" id="AJQ97690.1"/>
    </source>
</evidence>
<organism evidence="2 3">
    <name type="scientific">Gynuella sunshinyii YC6258</name>
    <dbReference type="NCBI Taxonomy" id="1445510"/>
    <lineage>
        <taxon>Bacteria</taxon>
        <taxon>Pseudomonadati</taxon>
        <taxon>Pseudomonadota</taxon>
        <taxon>Gammaproteobacteria</taxon>
        <taxon>Oceanospirillales</taxon>
        <taxon>Saccharospirillaceae</taxon>
        <taxon>Gynuella</taxon>
    </lineage>
</organism>
<protein>
    <submittedName>
        <fullName evidence="2">Putative iron-regulated membrane protein</fullName>
    </submittedName>
</protein>
<keyword evidence="3" id="KW-1185">Reference proteome</keyword>
<dbReference type="RefSeq" id="WP_044619369.1">
    <property type="nucleotide sequence ID" value="NZ_CP007142.1"/>
</dbReference>
<sequence length="94" mass="10747">MLGLTGDWMIEIATSLMILLIVTGVFLWWRRRPGKSLILGASPMPENLRRWQHATCLLLPLSVLFPVAAATMIIMLAIDFMASRWIPQLHTIYR</sequence>
<keyword evidence="1" id="KW-1133">Transmembrane helix</keyword>
<accession>A0A0C5VEI3</accession>
<dbReference type="Proteomes" id="UP000032266">
    <property type="component" value="Chromosome"/>
</dbReference>
<keyword evidence="1" id="KW-0812">Transmembrane</keyword>
<evidence type="ECO:0000256" key="1">
    <source>
        <dbReference type="SAM" id="Phobius"/>
    </source>
</evidence>
<dbReference type="EMBL" id="CP007142">
    <property type="protein sequence ID" value="AJQ97690.1"/>
    <property type="molecule type" value="Genomic_DNA"/>
</dbReference>